<dbReference type="GO" id="GO:0017110">
    <property type="term" value="F:nucleoside diphosphate phosphatase activity"/>
    <property type="evidence" value="ECO:0007669"/>
    <property type="project" value="InterPro"/>
</dbReference>
<dbReference type="InterPro" id="IPR013822">
    <property type="entry name" value="Signal_recog_particl_SRP54_hlx"/>
</dbReference>
<dbReference type="GO" id="GO:0090729">
    <property type="term" value="F:toxin activity"/>
    <property type="evidence" value="ECO:0007669"/>
    <property type="project" value="UniProtKB-KW"/>
</dbReference>
<dbReference type="Proteomes" id="UP000092461">
    <property type="component" value="Unassembled WGS sequence"/>
</dbReference>
<evidence type="ECO:0000256" key="7">
    <source>
        <dbReference type="ARBA" id="ARBA00022490"/>
    </source>
</evidence>
<keyword evidence="7" id="KW-0963">Cytoplasm</keyword>
<evidence type="ECO:0000256" key="2">
    <source>
        <dbReference type="ARBA" id="ARBA00004496"/>
    </source>
</evidence>
<evidence type="ECO:0000256" key="12">
    <source>
        <dbReference type="ARBA" id="ARBA00022741"/>
    </source>
</evidence>
<dbReference type="VEuPathDB" id="VectorBase:LLONM1_000419"/>
<comment type="cofactor">
    <cofactor evidence="1 29">
        <name>Ca(2+)</name>
        <dbReference type="ChEBI" id="CHEBI:29108"/>
    </cofactor>
</comment>
<dbReference type="EC" id="3.6.1.5" evidence="5"/>
<evidence type="ECO:0000256" key="3">
    <source>
        <dbReference type="ARBA" id="ARBA00004613"/>
    </source>
</evidence>
<dbReference type="FunFam" id="2.120.10.100:FF:000001">
    <property type="entry name" value="Soluble calcium-activated nucleotidase 1"/>
    <property type="match status" value="1"/>
</dbReference>
<dbReference type="Pfam" id="PF02978">
    <property type="entry name" value="SRP_SPB"/>
    <property type="match status" value="1"/>
</dbReference>
<dbReference type="Pfam" id="PF02881">
    <property type="entry name" value="SRP54_N"/>
    <property type="match status" value="1"/>
</dbReference>
<keyword evidence="30" id="KW-0472">Membrane</keyword>
<evidence type="ECO:0000256" key="4">
    <source>
        <dbReference type="ARBA" id="ARBA00005450"/>
    </source>
</evidence>
<feature type="binding site" evidence="29">
    <location>
        <position position="703"/>
    </location>
    <ligand>
        <name>Ca(2+)</name>
        <dbReference type="ChEBI" id="CHEBI:29108"/>
    </ligand>
</feature>
<dbReference type="VEuPathDB" id="VectorBase:LLONM1_011328"/>
<comment type="similarity">
    <text evidence="4">Belongs to the GTP-binding SRP family. SRP54 subfamily.</text>
</comment>
<feature type="binding site" evidence="29">
    <location>
        <position position="655"/>
    </location>
    <ligand>
        <name>Ca(2+)</name>
        <dbReference type="ChEBI" id="CHEBI:29108"/>
    </ligand>
</feature>
<evidence type="ECO:0000256" key="20">
    <source>
        <dbReference type="ARBA" id="ARBA00023240"/>
    </source>
</evidence>
<dbReference type="InterPro" id="IPR036225">
    <property type="entry name" value="SRP/SRP_N"/>
</dbReference>
<dbReference type="SUPFAM" id="SSF47364">
    <property type="entry name" value="Domain of the SRP/SRP receptor G-proteins"/>
    <property type="match status" value="1"/>
</dbReference>
<keyword evidence="9" id="KW-0800">Toxin</keyword>
<protein>
    <recommendedName>
        <fullName evidence="28">Apyrase</fullName>
        <ecNumber evidence="5">3.6.1.5</ecNumber>
        <ecNumber evidence="25">3.6.5.4</ecNumber>
    </recommendedName>
    <alternativeName>
        <fullName evidence="24">Signal recognition particle 54 kDa protein</fullName>
    </alternativeName>
    <alternativeName>
        <fullName evidence="23">Signal recognition particle subunit SRP54</fullName>
    </alternativeName>
</protein>
<dbReference type="CDD" id="cd17875">
    <property type="entry name" value="SRP54_G"/>
    <property type="match status" value="1"/>
</dbReference>
<keyword evidence="6" id="KW-1201">Platelet aggregation inhibiting toxin</keyword>
<keyword evidence="19" id="KW-0325">Glycoprotein</keyword>
<evidence type="ECO:0000256" key="26">
    <source>
        <dbReference type="ARBA" id="ARBA00047297"/>
    </source>
</evidence>
<dbReference type="GO" id="GO:0005576">
    <property type="term" value="C:extracellular region"/>
    <property type="evidence" value="ECO:0007669"/>
    <property type="project" value="UniProtKB-SubCell"/>
</dbReference>
<comment type="subcellular location">
    <subcellularLocation>
        <location evidence="2">Cytoplasm</location>
    </subcellularLocation>
    <subcellularLocation>
        <location evidence="3">Secreted</location>
    </subcellularLocation>
</comment>
<keyword evidence="15" id="KW-0067">ATP-binding</keyword>
<proteinExistence type="inferred from homology"/>
<dbReference type="Gene3D" id="2.120.10.100">
    <property type="entry name" value="Apyrase"/>
    <property type="match status" value="1"/>
</dbReference>
<dbReference type="InterPro" id="IPR003593">
    <property type="entry name" value="AAA+_ATPase"/>
</dbReference>
<keyword evidence="12" id="KW-0547">Nucleotide-binding</keyword>
<evidence type="ECO:0000256" key="5">
    <source>
        <dbReference type="ARBA" id="ARBA00012148"/>
    </source>
</evidence>
<feature type="binding site" evidence="29">
    <location>
        <position position="886"/>
    </location>
    <ligand>
        <name>Ca(2+)</name>
        <dbReference type="ChEBI" id="CHEBI:29108"/>
    </ligand>
</feature>
<keyword evidence="17" id="KW-0342">GTP-binding</keyword>
<dbReference type="GO" id="GO:0005829">
    <property type="term" value="C:cytosol"/>
    <property type="evidence" value="ECO:0007669"/>
    <property type="project" value="TreeGrafter"/>
</dbReference>
<evidence type="ECO:0000256" key="16">
    <source>
        <dbReference type="ARBA" id="ARBA00022884"/>
    </source>
</evidence>
<keyword evidence="21" id="KW-0687">Ribonucleoprotein</keyword>
<dbReference type="PROSITE" id="PS00300">
    <property type="entry name" value="SRP54"/>
    <property type="match status" value="1"/>
</dbReference>
<dbReference type="SUPFAM" id="SSF47446">
    <property type="entry name" value="Signal peptide-binding domain"/>
    <property type="match status" value="1"/>
</dbReference>
<evidence type="ECO:0000256" key="25">
    <source>
        <dbReference type="ARBA" id="ARBA00035672"/>
    </source>
</evidence>
<dbReference type="Pfam" id="PF00448">
    <property type="entry name" value="SRP54"/>
    <property type="match status" value="2"/>
</dbReference>
<evidence type="ECO:0000256" key="9">
    <source>
        <dbReference type="ARBA" id="ARBA00022656"/>
    </source>
</evidence>
<dbReference type="SMART" id="SM00382">
    <property type="entry name" value="AAA"/>
    <property type="match status" value="1"/>
</dbReference>
<sequence>MVLADLGRKITSALQSLSKATVINEEVLNSMLKEICAALLEADVNIMLVKKLRENVRAVIDFEEMAGGLNKRRMIQSAVFKELVKLVDPGVKPYQPVKARPNIIMFVGLQGSGKTTTCTKLAYHYQKKNWKSCLVCADTFRAGAYDQIKQNATKARIPFYGSYTEVDPVVIAQDGVEMFKKEGFEMIIVDTSGRHKQEESLFEEMLAVATAIQPDNIIFVMDATIGQACEAQAKAFKEKVDIGSGWCGDVKKEGFEMIIVDTSGRHKQEESLFEEMLAQPDNIIFVMDATIGQACEAQAKAFKEKVDIGSVIITKLDGHAKGGGALSAVAATNSPIIFIGTGEHIDDLEPFKTKPFVSKLLGMGDIEGLIDKIMGMIPGFSQDFMTKGGEQESMARIKRLMTMMDSMSDGELDNRDGAKLFSKQHTRVVRVAQGSGVTEREVKELIAQYTKFAAVVKKMGGIKGLFKGGDMAKNTPEYDATTAAGRSCLELLLPETSDDATMYIRDWRKALRSPPSYKVGNRTLRFRTHFAWILMGLACLVLVLLYVGPVSKYQDSGASVNWAAAPSLNPTYNYTYPLSAPIVTNGLQTYRIGIIADLDTESKSKGEKNIWRSYFKRGYLTYHPTKETVVVSWDKGDDTELTSSYALKDRGMELSELVTFNGKLLSFDDRTGLIYEIINGRIAQPWLLLMDGDGQTTKGFKAEWATVKDHVLYVGSMGKEWTTPEGDFVNNNPMWVKVVSPNGEVRHLNWVSNFKAIRAAMDITWPGYMIHESGMWSQLHRRWYFLPRRCSKEAYNETKDEFMGCNVLIECEEHFRTVRVAPIGDTTKPTHGFSSFKFIPGTDDRLIVALRTEELKGKTSTFITAFSINGKVLLPEERIPTDYKFEGIEFI</sequence>
<evidence type="ECO:0000256" key="11">
    <source>
        <dbReference type="ARBA" id="ARBA00022729"/>
    </source>
</evidence>
<dbReference type="InterPro" id="IPR009283">
    <property type="entry name" value="Apyrase"/>
</dbReference>
<dbReference type="PANTHER" id="PTHR11564">
    <property type="entry name" value="SIGNAL RECOGNITION PARTICLE 54K PROTEIN SRP54"/>
    <property type="match status" value="1"/>
</dbReference>
<evidence type="ECO:0000313" key="33">
    <source>
        <dbReference type="Proteomes" id="UP000092461"/>
    </source>
</evidence>
<keyword evidence="14 29" id="KW-0106">Calcium</keyword>
<dbReference type="Gene3D" id="1.10.260.30">
    <property type="entry name" value="Signal recognition particle, SRP54 subunit, M-domain"/>
    <property type="match status" value="1"/>
</dbReference>
<dbReference type="GO" id="GO:0003924">
    <property type="term" value="F:GTPase activity"/>
    <property type="evidence" value="ECO:0007669"/>
    <property type="project" value="InterPro"/>
</dbReference>
<dbReference type="PANTHER" id="PTHR11564:SF5">
    <property type="entry name" value="SIGNAL RECOGNITION PARTICLE SUBUNIT SRP54"/>
    <property type="match status" value="1"/>
</dbReference>
<evidence type="ECO:0000256" key="29">
    <source>
        <dbReference type="PIRSR" id="PIRSR609283-1"/>
    </source>
</evidence>
<keyword evidence="33" id="KW-1185">Reference proteome</keyword>
<accession>A0A1B0CG27</accession>
<dbReference type="Gene3D" id="3.40.50.300">
    <property type="entry name" value="P-loop containing nucleotide triphosphate hydrolases"/>
    <property type="match status" value="2"/>
</dbReference>
<feature type="domain" description="SRP54-type proteins GTP-binding" evidence="31">
    <location>
        <begin position="335"/>
        <end position="348"/>
    </location>
</feature>
<evidence type="ECO:0000256" key="23">
    <source>
        <dbReference type="ARBA" id="ARBA00034832"/>
    </source>
</evidence>
<dbReference type="InterPro" id="IPR036891">
    <property type="entry name" value="Signal_recog_part_SRP54_M_sf"/>
</dbReference>
<dbReference type="GO" id="GO:0005524">
    <property type="term" value="F:ATP binding"/>
    <property type="evidence" value="ECO:0007669"/>
    <property type="project" value="UniProtKB-KW"/>
</dbReference>
<dbReference type="GO" id="GO:0030942">
    <property type="term" value="F:endoplasmic reticulum signal peptide binding"/>
    <property type="evidence" value="ECO:0007669"/>
    <property type="project" value="TreeGrafter"/>
</dbReference>
<dbReference type="EMBL" id="AJWK01010665">
    <property type="status" value="NOT_ANNOTATED_CDS"/>
    <property type="molecule type" value="Genomic_DNA"/>
</dbReference>
<keyword evidence="8" id="KW-0964">Secreted</keyword>
<dbReference type="Pfam" id="PF06079">
    <property type="entry name" value="Apyrase"/>
    <property type="match status" value="1"/>
</dbReference>
<dbReference type="GO" id="GO:0006616">
    <property type="term" value="P:SRP-dependent cotranslational protein targeting to membrane, translocation"/>
    <property type="evidence" value="ECO:0007669"/>
    <property type="project" value="TreeGrafter"/>
</dbReference>
<dbReference type="GO" id="GO:0004050">
    <property type="term" value="F:apyrase activity"/>
    <property type="evidence" value="ECO:0007669"/>
    <property type="project" value="UniProtKB-EC"/>
</dbReference>
<dbReference type="FunFam" id="3.40.50.300:FF:000022">
    <property type="entry name" value="Signal recognition particle 54 kDa subunit"/>
    <property type="match status" value="1"/>
</dbReference>
<dbReference type="EMBL" id="AJWK01010666">
    <property type="status" value="NOT_ANNOTATED_CDS"/>
    <property type="molecule type" value="Genomic_DNA"/>
</dbReference>
<evidence type="ECO:0000256" key="17">
    <source>
        <dbReference type="ARBA" id="ARBA00023134"/>
    </source>
</evidence>
<dbReference type="EnsemblMetazoa" id="LLOJ003328-RA">
    <property type="protein sequence ID" value="LLOJ003328-PA"/>
    <property type="gene ID" value="LLOJ003328"/>
</dbReference>
<evidence type="ECO:0000256" key="13">
    <source>
        <dbReference type="ARBA" id="ARBA00022801"/>
    </source>
</evidence>
<evidence type="ECO:0000256" key="6">
    <source>
        <dbReference type="ARBA" id="ARBA00022442"/>
    </source>
</evidence>
<feature type="binding site" evidence="29">
    <location>
        <position position="656"/>
    </location>
    <ligand>
        <name>Ca(2+)</name>
        <dbReference type="ChEBI" id="CHEBI:29108"/>
    </ligand>
</feature>
<keyword evidence="16" id="KW-0694">RNA-binding</keyword>
<feature type="transmembrane region" description="Helical" evidence="30">
    <location>
        <begin position="529"/>
        <end position="547"/>
    </location>
</feature>
<name>A0A1B0CG27_LUTLO</name>
<evidence type="ECO:0000313" key="32">
    <source>
        <dbReference type="EnsemblMetazoa" id="LLOJ003328-PA"/>
    </source>
</evidence>
<dbReference type="GO" id="GO:0005509">
    <property type="term" value="F:calcium ion binding"/>
    <property type="evidence" value="ECO:0007669"/>
    <property type="project" value="InterPro"/>
</dbReference>
<evidence type="ECO:0000256" key="1">
    <source>
        <dbReference type="ARBA" id="ARBA00001913"/>
    </source>
</evidence>
<dbReference type="InterPro" id="IPR004125">
    <property type="entry name" value="Signal_recog_particle_SRP54_M"/>
</dbReference>
<dbReference type="AlphaFoldDB" id="A0A1B0CG27"/>
<comment type="similarity">
    <text evidence="22">Belongs to the apyrase family.</text>
</comment>
<dbReference type="GO" id="GO:0008312">
    <property type="term" value="F:7S RNA binding"/>
    <property type="evidence" value="ECO:0007669"/>
    <property type="project" value="InterPro"/>
</dbReference>
<keyword evidence="11" id="KW-0732">Signal</keyword>
<evidence type="ECO:0000256" key="27">
    <source>
        <dbReference type="ARBA" id="ARBA00048157"/>
    </source>
</evidence>
<dbReference type="EC" id="3.6.5.4" evidence="25"/>
<dbReference type="InterPro" id="IPR022941">
    <property type="entry name" value="SRP54"/>
</dbReference>
<keyword evidence="10 29" id="KW-0479">Metal-binding</keyword>
<keyword evidence="20" id="KW-1199">Hemostasis impairing toxin</keyword>
<feature type="binding site" evidence="29">
    <location>
        <position position="834"/>
    </location>
    <ligand>
        <name>Ca(2+)</name>
        <dbReference type="ChEBI" id="CHEBI:29108"/>
    </ligand>
</feature>
<evidence type="ECO:0000256" key="24">
    <source>
        <dbReference type="ARBA" id="ARBA00034907"/>
    </source>
</evidence>
<evidence type="ECO:0000256" key="18">
    <source>
        <dbReference type="ARBA" id="ARBA00023135"/>
    </source>
</evidence>
<comment type="catalytic activity">
    <reaction evidence="27">
        <text>GTP + H2O = GDP + phosphate + H(+)</text>
        <dbReference type="Rhea" id="RHEA:19669"/>
        <dbReference type="ChEBI" id="CHEBI:15377"/>
        <dbReference type="ChEBI" id="CHEBI:15378"/>
        <dbReference type="ChEBI" id="CHEBI:37565"/>
        <dbReference type="ChEBI" id="CHEBI:43474"/>
        <dbReference type="ChEBI" id="CHEBI:58189"/>
        <dbReference type="EC" id="3.6.5.4"/>
    </reaction>
    <physiologicalReaction direction="left-to-right" evidence="27">
        <dbReference type="Rhea" id="RHEA:19670"/>
    </physiologicalReaction>
</comment>
<dbReference type="SMART" id="SM00963">
    <property type="entry name" value="SRP54_N"/>
    <property type="match status" value="1"/>
</dbReference>
<dbReference type="SUPFAM" id="SSF52540">
    <property type="entry name" value="P-loop containing nucleoside triphosphate hydrolases"/>
    <property type="match status" value="2"/>
</dbReference>
<dbReference type="InterPro" id="IPR027417">
    <property type="entry name" value="P-loop_NTPase"/>
</dbReference>
<dbReference type="SMART" id="SM00962">
    <property type="entry name" value="SRP54"/>
    <property type="match status" value="1"/>
</dbReference>
<keyword evidence="30" id="KW-1133">Transmembrane helix</keyword>
<dbReference type="Gene3D" id="1.20.120.140">
    <property type="entry name" value="Signal recognition particle SRP54, nucleotide-binding domain"/>
    <property type="match status" value="1"/>
</dbReference>
<evidence type="ECO:0000256" key="22">
    <source>
        <dbReference type="ARBA" id="ARBA00025738"/>
    </source>
</evidence>
<dbReference type="SUPFAM" id="SSF101887">
    <property type="entry name" value="Apyrase"/>
    <property type="match status" value="1"/>
</dbReference>
<evidence type="ECO:0000256" key="28">
    <source>
        <dbReference type="ARBA" id="ARBA00074431"/>
    </source>
</evidence>
<evidence type="ECO:0000256" key="21">
    <source>
        <dbReference type="ARBA" id="ARBA00023274"/>
    </source>
</evidence>
<keyword evidence="13" id="KW-0378">Hydrolase</keyword>
<keyword evidence="30" id="KW-0812">Transmembrane</keyword>
<dbReference type="InterPro" id="IPR042101">
    <property type="entry name" value="SRP54_N_sf"/>
</dbReference>
<dbReference type="GO" id="GO:0005786">
    <property type="term" value="C:signal recognition particle, endoplasmic reticulum targeting"/>
    <property type="evidence" value="ECO:0007669"/>
    <property type="project" value="UniProtKB-KW"/>
</dbReference>
<evidence type="ECO:0000259" key="31">
    <source>
        <dbReference type="PROSITE" id="PS00300"/>
    </source>
</evidence>
<dbReference type="FunFam" id="1.20.120.140:FF:000003">
    <property type="entry name" value="Signal recognition particle 54 kDa protein"/>
    <property type="match status" value="1"/>
</dbReference>
<evidence type="ECO:0000256" key="14">
    <source>
        <dbReference type="ARBA" id="ARBA00022837"/>
    </source>
</evidence>
<evidence type="ECO:0000256" key="19">
    <source>
        <dbReference type="ARBA" id="ARBA00023180"/>
    </source>
</evidence>
<dbReference type="GO" id="GO:0005525">
    <property type="term" value="F:GTP binding"/>
    <property type="evidence" value="ECO:0007669"/>
    <property type="project" value="UniProtKB-KW"/>
</dbReference>
<dbReference type="VEuPathDB" id="VectorBase:LLOJ003328"/>
<reference evidence="32" key="1">
    <citation type="submission" date="2020-05" db="UniProtKB">
        <authorList>
            <consortium name="EnsemblMetazoa"/>
        </authorList>
    </citation>
    <scope>IDENTIFICATION</scope>
    <source>
        <strain evidence="32">Jacobina</strain>
    </source>
</reference>
<comment type="catalytic activity">
    <reaction evidence="26">
        <text>a ribonucleoside 5'-triphosphate + 2 H2O = a ribonucleoside 5'-phosphate + 2 phosphate + 2 H(+)</text>
        <dbReference type="Rhea" id="RHEA:36795"/>
        <dbReference type="ChEBI" id="CHEBI:15377"/>
        <dbReference type="ChEBI" id="CHEBI:15378"/>
        <dbReference type="ChEBI" id="CHEBI:43474"/>
        <dbReference type="ChEBI" id="CHEBI:58043"/>
        <dbReference type="ChEBI" id="CHEBI:61557"/>
        <dbReference type="EC" id="3.6.1.5"/>
    </reaction>
    <physiologicalReaction direction="left-to-right" evidence="26">
        <dbReference type="Rhea" id="RHEA:36796"/>
    </physiologicalReaction>
</comment>
<dbReference type="InterPro" id="IPR000897">
    <property type="entry name" value="SRP54_GTPase_dom"/>
</dbReference>
<keyword evidence="18" id="KW-0733">Signal recognition particle</keyword>
<dbReference type="InterPro" id="IPR036258">
    <property type="entry name" value="Apyrase_sf"/>
</dbReference>
<evidence type="ECO:0000256" key="15">
    <source>
        <dbReference type="ARBA" id="ARBA00022840"/>
    </source>
</evidence>
<evidence type="ECO:0000256" key="30">
    <source>
        <dbReference type="SAM" id="Phobius"/>
    </source>
</evidence>
<evidence type="ECO:0000256" key="8">
    <source>
        <dbReference type="ARBA" id="ARBA00022525"/>
    </source>
</evidence>
<organism evidence="32 33">
    <name type="scientific">Lutzomyia longipalpis</name>
    <name type="common">Sand fly</name>
    <dbReference type="NCBI Taxonomy" id="7200"/>
    <lineage>
        <taxon>Eukaryota</taxon>
        <taxon>Metazoa</taxon>
        <taxon>Ecdysozoa</taxon>
        <taxon>Arthropoda</taxon>
        <taxon>Hexapoda</taxon>
        <taxon>Insecta</taxon>
        <taxon>Pterygota</taxon>
        <taxon>Neoptera</taxon>
        <taxon>Endopterygota</taxon>
        <taxon>Diptera</taxon>
        <taxon>Nematocera</taxon>
        <taxon>Psychodoidea</taxon>
        <taxon>Psychodidae</taxon>
        <taxon>Lutzomyia</taxon>
        <taxon>Lutzomyia</taxon>
    </lineage>
</organism>
<feature type="binding site" evidence="29">
    <location>
        <position position="772"/>
    </location>
    <ligand>
        <name>Ca(2+)</name>
        <dbReference type="ChEBI" id="CHEBI:29108"/>
    </ligand>
</feature>
<evidence type="ECO:0000256" key="10">
    <source>
        <dbReference type="ARBA" id="ARBA00022723"/>
    </source>
</evidence>